<dbReference type="InterPro" id="IPR011604">
    <property type="entry name" value="PDDEXK-like_dom_sf"/>
</dbReference>
<dbReference type="Pfam" id="PF10926">
    <property type="entry name" value="DUF2800"/>
    <property type="match status" value="1"/>
</dbReference>
<proteinExistence type="predicted"/>
<dbReference type="Gene3D" id="3.90.320.10">
    <property type="match status" value="1"/>
</dbReference>
<reference evidence="1 2" key="1">
    <citation type="journal article" date="2017" name="Sci. Rep.">
        <title>Isolation and genomic characterization of a Dehalococcoides strain suggests genomic rearrangement during culture.</title>
        <authorList>
            <person name="Yohda M."/>
            <person name="Ikegami K."/>
            <person name="Aita Y."/>
            <person name="Kitajima M."/>
            <person name="Takechi A."/>
            <person name="Iwamoto M."/>
            <person name="Fukuda T."/>
            <person name="Tamura N."/>
            <person name="Shibasaki J."/>
            <person name="Koike S."/>
            <person name="Komatsu D."/>
            <person name="Miyagi S."/>
            <person name="Nishimura M."/>
            <person name="Uchino Y."/>
            <person name="Shiroma A."/>
            <person name="Shimoji M."/>
            <person name="Tamotsu H."/>
            <person name="Ashimine N."/>
            <person name="Shinzato M."/>
            <person name="Ohki S."/>
            <person name="Nakano K."/>
            <person name="Teruya K."/>
            <person name="Satou K."/>
            <person name="Hirano T."/>
            <person name="Yagi O."/>
        </authorList>
    </citation>
    <scope>NUCLEOTIDE SEQUENCE [LARGE SCALE GENOMIC DNA]</scope>
    <source>
        <strain evidence="1 2">UCH-ATV1</strain>
    </source>
</reference>
<sequence length="378" mass="41926">MSVKHALLSASSAHRWISCPPSALLSKKFEDSSSSFAQEGTDAHTLAQYKLEKLLGLPTRDPTESLSFYDEEMKDHAENYAAFVLEQVEKAKETCVDPQVLIEQKLDFSRYVPEGFGHVDCLIIADGTLTVIDYKYGLGIKVSSKRNPQMFCYALGGLALFDGIYDIDNVRLVIYQPRRENISEYSISKSELIQWAEDVLSPTAELASKGEGEYKAGEHCQFCKAKATCRKRAEYNLELAKYDFEVPATLDHDEIAAILTKADELVSWVSDVKEYALTEALNGTKFEGFKLVAGRSNRKYTDETAAADLVIAAGKDPYEKKLLGITAMTALLGKKAFEDILGGLTYKPPGKPVLVTADDKRPEFNSAYEDFDENQGGN</sequence>
<dbReference type="RefSeq" id="WP_096476774.1">
    <property type="nucleotide sequence ID" value="NZ_AP017649.1"/>
</dbReference>
<name>A0AB33HTA1_9CHLR</name>
<dbReference type="AlphaFoldDB" id="A0AB33HTA1"/>
<evidence type="ECO:0000313" key="1">
    <source>
        <dbReference type="EMBL" id="BAZ97527.1"/>
    </source>
</evidence>
<evidence type="ECO:0000313" key="2">
    <source>
        <dbReference type="Proteomes" id="UP000218257"/>
    </source>
</evidence>
<accession>A0AB33HTA1</accession>
<organism evidence="1 2">
    <name type="scientific">Dehalococcoides mccartyi</name>
    <dbReference type="NCBI Taxonomy" id="61435"/>
    <lineage>
        <taxon>Bacteria</taxon>
        <taxon>Bacillati</taxon>
        <taxon>Chloroflexota</taxon>
        <taxon>Dehalococcoidia</taxon>
        <taxon>Dehalococcoidales</taxon>
        <taxon>Dehalococcoidaceae</taxon>
        <taxon>Dehalococcoides</taxon>
    </lineage>
</organism>
<protein>
    <recommendedName>
        <fullName evidence="3">DUF2800 domain-containing protein</fullName>
    </recommendedName>
</protein>
<evidence type="ECO:0008006" key="3">
    <source>
        <dbReference type="Google" id="ProtNLM"/>
    </source>
</evidence>
<dbReference type="InterPro" id="IPR021229">
    <property type="entry name" value="DUF2800"/>
</dbReference>
<dbReference type="EMBL" id="AP017649">
    <property type="protein sequence ID" value="BAZ97527.1"/>
    <property type="molecule type" value="Genomic_DNA"/>
</dbReference>
<dbReference type="Proteomes" id="UP000218257">
    <property type="component" value="Chromosome"/>
</dbReference>
<gene>
    <name evidence="1" type="ORF">DEHALATV1_0899</name>
</gene>